<accession>A0A8S5PV15</accession>
<feature type="region of interest" description="Disordered" evidence="1">
    <location>
        <begin position="1"/>
        <end position="31"/>
    </location>
</feature>
<reference evidence="2" key="1">
    <citation type="journal article" date="2021" name="Proc. Natl. Acad. Sci. U.S.A.">
        <title>A Catalog of Tens of Thousands of Viruses from Human Metagenomes Reveals Hidden Associations with Chronic Diseases.</title>
        <authorList>
            <person name="Tisza M.J."/>
            <person name="Buck C.B."/>
        </authorList>
    </citation>
    <scope>NUCLEOTIDE SEQUENCE</scope>
    <source>
        <strain evidence="2">Ctg0K17</strain>
    </source>
</reference>
<protein>
    <submittedName>
        <fullName evidence="2">Uncharacterized protein</fullName>
    </submittedName>
</protein>
<proteinExistence type="predicted"/>
<sequence length="31" mass="3353">MICAAGRSLHSSANHLKGAPHAQQKKARKRV</sequence>
<organism evidence="2">
    <name type="scientific">Siphoviridae sp. ctg0K17</name>
    <dbReference type="NCBI Taxonomy" id="2825600"/>
    <lineage>
        <taxon>Viruses</taxon>
        <taxon>Duplodnaviria</taxon>
        <taxon>Heunggongvirae</taxon>
        <taxon>Uroviricota</taxon>
        <taxon>Caudoviricetes</taxon>
    </lineage>
</organism>
<evidence type="ECO:0000313" key="2">
    <source>
        <dbReference type="EMBL" id="DAE10911.1"/>
    </source>
</evidence>
<dbReference type="EMBL" id="BK015522">
    <property type="protein sequence ID" value="DAE10911.1"/>
    <property type="molecule type" value="Genomic_DNA"/>
</dbReference>
<name>A0A8S5PV15_9CAUD</name>
<evidence type="ECO:0000256" key="1">
    <source>
        <dbReference type="SAM" id="MobiDB-lite"/>
    </source>
</evidence>